<dbReference type="InterPro" id="IPR001460">
    <property type="entry name" value="PCN-bd_Tpept"/>
</dbReference>
<keyword evidence="11" id="KW-1185">Reference proteome</keyword>
<dbReference type="PANTHER" id="PTHR32282">
    <property type="entry name" value="BINDING PROTEIN TRANSPEPTIDASE, PUTATIVE-RELATED"/>
    <property type="match status" value="1"/>
</dbReference>
<dbReference type="PATRIC" id="fig|1671680.3.peg.2349"/>
<sequence length="848" mass="88209">MASDRRTTGGVVKAIVGFLGMSVVAGLLVTATVTPAVALAGVAANQSIGVFDGLPEYLEVDKLSEKSNIFATGSDGSPQLLASFYVENRVEVPLDQIAQSAKDAAVSGEDPRFYDHGGVDLPGTLRAVAQTYVLGNDVQGGSSITQQYVKNVLVEKAVRNISDENERAAAIEAATRTSPERKLREMKFAIGIEKEYTKDQILQGYLNIAFFGGTTYGIETAANYYYGTSAANLTIAQAASLVAIVNNPSALRIDQPDDPDNGAANGYARNKERRDYIIGKMLEEGKISQEDHDASVATPIEPRITQPSTGCSTAGNAGFFCDYVTNVLKNNEIFGADEDTRWSSFRRGGLDVYTTLDVGLQNAAQKNLDAQVPRTMANFDVGGVVVSVQPGSGRVLSMAQNKTYSQDPDVQKSDPTATGINYNTDLDYGGSSGFQPGSTYKIFTLMEWLKEGHSLNETVDARVRSDWGTFKDSCTAGGTWSQAGWSPKNDEGGNGGSWTAAYSTKQSENTGFVAMAKKLDLCEIKGTAESFGVHRANGAELGENGSAVLGTEEIAPLSMATAFAGIAAGGTVCDPIAIDKIVDSSDASLPVPGADCRQAIDRNVAATAAVALQSTFDGGTTSKSATGDGTPLIGKTGTTDDAIATWMSGASTKVATVVGIVNVKGHVNQRQVSFPSGDVATARHRIWKPYMQVANAKYGGEAFPQADDSLQVVPKTTIPDLRGLSIADAKGKLDAAGFGFAQGGAEAGDSPAGTVTRVEPSGSAAPGTTITVFTSSGNQKTVPTVTGQGLDAAKNALGSAGFTKIALSCAEDPRAPDAGQVTAQEPAGGSSVAPDATLRVSIAAKKCP</sequence>
<dbReference type="Pfam" id="PF00912">
    <property type="entry name" value="Transgly"/>
    <property type="match status" value="1"/>
</dbReference>
<feature type="domain" description="PASTA" evidence="9">
    <location>
        <begin position="712"/>
        <end position="776"/>
    </location>
</feature>
<dbReference type="Pfam" id="PF00905">
    <property type="entry name" value="Transpeptidase"/>
    <property type="match status" value="1"/>
</dbReference>
<accession>A0A162GP86</accession>
<dbReference type="SMART" id="SM00740">
    <property type="entry name" value="PASTA"/>
    <property type="match status" value="2"/>
</dbReference>
<dbReference type="InterPro" id="IPR001264">
    <property type="entry name" value="Glyco_trans_51"/>
</dbReference>
<dbReference type="EMBL" id="LIIN01000080">
    <property type="protein sequence ID" value="KZX20668.1"/>
    <property type="molecule type" value="Genomic_DNA"/>
</dbReference>
<evidence type="ECO:0000256" key="5">
    <source>
        <dbReference type="ARBA" id="ARBA00022801"/>
    </source>
</evidence>
<evidence type="ECO:0000259" key="9">
    <source>
        <dbReference type="PROSITE" id="PS51178"/>
    </source>
</evidence>
<keyword evidence="4" id="KW-0808">Transferase</keyword>
<comment type="caution">
    <text evidence="10">The sequence shown here is derived from an EMBL/GenBank/DDBJ whole genome shotgun (WGS) entry which is preliminary data.</text>
</comment>
<comment type="catalytic activity">
    <reaction evidence="8">
        <text>[GlcNAc-(1-&gt;4)-Mur2Ac(oyl-L-Ala-gamma-D-Glu-L-Lys-D-Ala-D-Ala)](n)-di-trans,octa-cis-undecaprenyl diphosphate + beta-D-GlcNAc-(1-&gt;4)-Mur2Ac(oyl-L-Ala-gamma-D-Glu-L-Lys-D-Ala-D-Ala)-di-trans,octa-cis-undecaprenyl diphosphate = [GlcNAc-(1-&gt;4)-Mur2Ac(oyl-L-Ala-gamma-D-Glu-L-Lys-D-Ala-D-Ala)](n+1)-di-trans,octa-cis-undecaprenyl diphosphate + di-trans,octa-cis-undecaprenyl diphosphate + H(+)</text>
        <dbReference type="Rhea" id="RHEA:23708"/>
        <dbReference type="Rhea" id="RHEA-COMP:9602"/>
        <dbReference type="Rhea" id="RHEA-COMP:9603"/>
        <dbReference type="ChEBI" id="CHEBI:15378"/>
        <dbReference type="ChEBI" id="CHEBI:58405"/>
        <dbReference type="ChEBI" id="CHEBI:60033"/>
        <dbReference type="ChEBI" id="CHEBI:78435"/>
        <dbReference type="EC" id="2.4.99.28"/>
    </reaction>
</comment>
<keyword evidence="2" id="KW-0645">Protease</keyword>
<dbReference type="Proteomes" id="UP000076717">
    <property type="component" value="Unassembled WGS sequence"/>
</dbReference>
<dbReference type="Gene3D" id="1.10.3810.10">
    <property type="entry name" value="Biosynthetic peptidoglycan transglycosylase-like"/>
    <property type="match status" value="1"/>
</dbReference>
<dbReference type="CDD" id="cd06577">
    <property type="entry name" value="PASTA_pknB"/>
    <property type="match status" value="2"/>
</dbReference>
<keyword evidence="3" id="KW-0328">Glycosyltransferase</keyword>
<dbReference type="SUPFAM" id="SSF56601">
    <property type="entry name" value="beta-lactamase/transpeptidase-like"/>
    <property type="match status" value="1"/>
</dbReference>
<evidence type="ECO:0000256" key="3">
    <source>
        <dbReference type="ARBA" id="ARBA00022676"/>
    </source>
</evidence>
<dbReference type="GO" id="GO:0009252">
    <property type="term" value="P:peptidoglycan biosynthetic process"/>
    <property type="evidence" value="ECO:0007669"/>
    <property type="project" value="TreeGrafter"/>
</dbReference>
<comment type="catalytic activity">
    <reaction evidence="7">
        <text>Preferential cleavage: (Ac)2-L-Lys-D-Ala-|-D-Ala. Also transpeptidation of peptidyl-alanyl moieties that are N-acyl substituents of D-alanine.</text>
        <dbReference type="EC" id="3.4.16.4"/>
    </reaction>
</comment>
<dbReference type="InterPro" id="IPR050396">
    <property type="entry name" value="Glycosyltr_51/Transpeptidase"/>
</dbReference>
<evidence type="ECO:0000256" key="2">
    <source>
        <dbReference type="ARBA" id="ARBA00022670"/>
    </source>
</evidence>
<evidence type="ECO:0000256" key="8">
    <source>
        <dbReference type="ARBA" id="ARBA00049902"/>
    </source>
</evidence>
<dbReference type="RefSeq" id="WP_241972889.1">
    <property type="nucleotide sequence ID" value="NZ_CP047186.1"/>
</dbReference>
<evidence type="ECO:0000313" key="10">
    <source>
        <dbReference type="EMBL" id="KZX20668.1"/>
    </source>
</evidence>
<dbReference type="GO" id="GO:0009002">
    <property type="term" value="F:serine-type D-Ala-D-Ala carboxypeptidase activity"/>
    <property type="evidence" value="ECO:0007669"/>
    <property type="project" value="UniProtKB-EC"/>
</dbReference>
<keyword evidence="1" id="KW-0121">Carboxypeptidase</keyword>
<keyword evidence="5" id="KW-0378">Hydrolase</keyword>
<dbReference type="AlphaFoldDB" id="A0A162GP86"/>
<dbReference type="GO" id="GO:0008955">
    <property type="term" value="F:peptidoglycan glycosyltransferase activity"/>
    <property type="evidence" value="ECO:0007669"/>
    <property type="project" value="UniProtKB-EC"/>
</dbReference>
<dbReference type="GO" id="GO:0030288">
    <property type="term" value="C:outer membrane-bounded periplasmic space"/>
    <property type="evidence" value="ECO:0007669"/>
    <property type="project" value="TreeGrafter"/>
</dbReference>
<dbReference type="Gene3D" id="3.30.10.20">
    <property type="match status" value="2"/>
</dbReference>
<dbReference type="Pfam" id="PF03793">
    <property type="entry name" value="PASTA"/>
    <property type="match status" value="2"/>
</dbReference>
<dbReference type="InterPro" id="IPR036950">
    <property type="entry name" value="PBP_transglycosylase"/>
</dbReference>
<dbReference type="GO" id="GO:0006508">
    <property type="term" value="P:proteolysis"/>
    <property type="evidence" value="ECO:0007669"/>
    <property type="project" value="UniProtKB-KW"/>
</dbReference>
<feature type="domain" description="PASTA" evidence="9">
    <location>
        <begin position="777"/>
        <end position="844"/>
    </location>
</feature>
<name>A0A162GP86_9MICO</name>
<evidence type="ECO:0000313" key="11">
    <source>
        <dbReference type="Proteomes" id="UP000076717"/>
    </source>
</evidence>
<reference evidence="10 11" key="1">
    <citation type="submission" date="2015-08" db="EMBL/GenBank/DDBJ databases">
        <title>Draft Genome Sequence of Rathayibacter sp. Strain VKM Ac-2596 Isolated from Leaf Gall Induced by Plant-Parasitic Nematodes.</title>
        <authorList>
            <person name="Vasilenko O.V."/>
            <person name="Starodumova I.P."/>
            <person name="Tarlachkov S.V."/>
            <person name="Dorofeeva L.V."/>
            <person name="Evtushenko L.I."/>
        </authorList>
    </citation>
    <scope>NUCLEOTIDE SEQUENCE [LARGE SCALE GENOMIC DNA]</scope>
    <source>
        <strain evidence="10 11">VKM Ac-2596</strain>
    </source>
</reference>
<dbReference type="PROSITE" id="PS51178">
    <property type="entry name" value="PASTA"/>
    <property type="match status" value="2"/>
</dbReference>
<dbReference type="InterPro" id="IPR012338">
    <property type="entry name" value="Beta-lactam/transpept-like"/>
</dbReference>
<gene>
    <name evidence="10" type="primary">ponA1_1</name>
    <name evidence="10" type="ORF">ACH61_02203</name>
</gene>
<dbReference type="PANTHER" id="PTHR32282:SF33">
    <property type="entry name" value="PEPTIDOGLYCAN GLYCOSYLTRANSFERASE"/>
    <property type="match status" value="1"/>
</dbReference>
<evidence type="ECO:0000256" key="1">
    <source>
        <dbReference type="ARBA" id="ARBA00022645"/>
    </source>
</evidence>
<keyword evidence="6" id="KW-0511">Multifunctional enzyme</keyword>
<dbReference type="InterPro" id="IPR023346">
    <property type="entry name" value="Lysozyme-like_dom_sf"/>
</dbReference>
<dbReference type="Gene3D" id="3.40.710.10">
    <property type="entry name" value="DD-peptidase/beta-lactamase superfamily"/>
    <property type="match status" value="1"/>
</dbReference>
<dbReference type="GO" id="GO:0008658">
    <property type="term" value="F:penicillin binding"/>
    <property type="evidence" value="ECO:0007669"/>
    <property type="project" value="InterPro"/>
</dbReference>
<dbReference type="SUPFAM" id="SSF53955">
    <property type="entry name" value="Lysozyme-like"/>
    <property type="match status" value="1"/>
</dbReference>
<proteinExistence type="predicted"/>
<organism evidence="10 11">
    <name type="scientific">Rathayibacter tanaceti</name>
    <dbReference type="NCBI Taxonomy" id="1671680"/>
    <lineage>
        <taxon>Bacteria</taxon>
        <taxon>Bacillati</taxon>
        <taxon>Actinomycetota</taxon>
        <taxon>Actinomycetes</taxon>
        <taxon>Micrococcales</taxon>
        <taxon>Microbacteriaceae</taxon>
        <taxon>Rathayibacter</taxon>
    </lineage>
</organism>
<evidence type="ECO:0000256" key="6">
    <source>
        <dbReference type="ARBA" id="ARBA00023268"/>
    </source>
</evidence>
<evidence type="ECO:0000256" key="7">
    <source>
        <dbReference type="ARBA" id="ARBA00034000"/>
    </source>
</evidence>
<protein>
    <submittedName>
        <fullName evidence="10">Penicillin-binding protein 1A</fullName>
    </submittedName>
</protein>
<dbReference type="InterPro" id="IPR005543">
    <property type="entry name" value="PASTA_dom"/>
</dbReference>
<evidence type="ECO:0000256" key="4">
    <source>
        <dbReference type="ARBA" id="ARBA00022679"/>
    </source>
</evidence>